<feature type="DNA-binding region" description="H-T-H motif" evidence="2">
    <location>
        <begin position="29"/>
        <end position="48"/>
    </location>
</feature>
<evidence type="ECO:0000256" key="1">
    <source>
        <dbReference type="ARBA" id="ARBA00023125"/>
    </source>
</evidence>
<accession>A0A5J6F5D5</accession>
<reference evidence="4 5" key="1">
    <citation type="submission" date="2017-09" db="EMBL/GenBank/DDBJ databases">
        <authorList>
            <person name="Lee N."/>
            <person name="Cho B.-K."/>
        </authorList>
    </citation>
    <scope>NUCLEOTIDE SEQUENCE [LARGE SCALE GENOMIC DNA]</scope>
    <source>
        <strain evidence="4 5">ATCC 12769</strain>
    </source>
</reference>
<keyword evidence="5" id="KW-1185">Reference proteome</keyword>
<protein>
    <submittedName>
        <fullName evidence="4">TetR/AcrR family transcriptional regulator</fullName>
    </submittedName>
</protein>
<proteinExistence type="predicted"/>
<dbReference type="Proteomes" id="UP000326178">
    <property type="component" value="Chromosome"/>
</dbReference>
<evidence type="ECO:0000259" key="3">
    <source>
        <dbReference type="PROSITE" id="PS50977"/>
    </source>
</evidence>
<dbReference type="SUPFAM" id="SSF46689">
    <property type="entry name" value="Homeodomain-like"/>
    <property type="match status" value="1"/>
</dbReference>
<dbReference type="PANTHER" id="PTHR30055:SF226">
    <property type="entry name" value="HTH-TYPE TRANSCRIPTIONAL REGULATOR PKSA"/>
    <property type="match status" value="1"/>
</dbReference>
<dbReference type="Pfam" id="PF00440">
    <property type="entry name" value="TetR_N"/>
    <property type="match status" value="1"/>
</dbReference>
<dbReference type="PROSITE" id="PS50977">
    <property type="entry name" value="HTH_TETR_2"/>
    <property type="match status" value="1"/>
</dbReference>
<dbReference type="InterPro" id="IPR001647">
    <property type="entry name" value="HTH_TetR"/>
</dbReference>
<dbReference type="PRINTS" id="PR00455">
    <property type="entry name" value="HTHTETR"/>
</dbReference>
<evidence type="ECO:0000313" key="5">
    <source>
        <dbReference type="Proteomes" id="UP000326178"/>
    </source>
</evidence>
<name>A0A5J6F5D5_9ACTN</name>
<evidence type="ECO:0000313" key="4">
    <source>
        <dbReference type="EMBL" id="QEU71519.1"/>
    </source>
</evidence>
<evidence type="ECO:0000256" key="2">
    <source>
        <dbReference type="PROSITE-ProRule" id="PRU00335"/>
    </source>
</evidence>
<dbReference type="RefSeq" id="WP_150486886.1">
    <property type="nucleotide sequence ID" value="NZ_BMUV01000014.1"/>
</dbReference>
<organism evidence="4 5">
    <name type="scientific">Streptomyces nitrosporeus</name>
    <dbReference type="NCBI Taxonomy" id="28894"/>
    <lineage>
        <taxon>Bacteria</taxon>
        <taxon>Bacillati</taxon>
        <taxon>Actinomycetota</taxon>
        <taxon>Actinomycetes</taxon>
        <taxon>Kitasatosporales</taxon>
        <taxon>Streptomycetaceae</taxon>
        <taxon>Streptomyces</taxon>
    </lineage>
</organism>
<gene>
    <name evidence="4" type="ORF">CP967_05675</name>
</gene>
<dbReference type="EMBL" id="CP023702">
    <property type="protein sequence ID" value="QEU71519.1"/>
    <property type="molecule type" value="Genomic_DNA"/>
</dbReference>
<dbReference type="OrthoDB" id="3186364at2"/>
<dbReference type="Gene3D" id="1.10.357.10">
    <property type="entry name" value="Tetracycline Repressor, domain 2"/>
    <property type="match status" value="1"/>
</dbReference>
<feature type="domain" description="HTH tetR-type" evidence="3">
    <location>
        <begin position="6"/>
        <end position="66"/>
    </location>
</feature>
<dbReference type="AlphaFoldDB" id="A0A5J6F5D5"/>
<keyword evidence="1 2" id="KW-0238">DNA-binding</keyword>
<dbReference type="GO" id="GO:0000976">
    <property type="term" value="F:transcription cis-regulatory region binding"/>
    <property type="evidence" value="ECO:0007669"/>
    <property type="project" value="TreeGrafter"/>
</dbReference>
<dbReference type="GO" id="GO:0003700">
    <property type="term" value="F:DNA-binding transcription factor activity"/>
    <property type="evidence" value="ECO:0007669"/>
    <property type="project" value="TreeGrafter"/>
</dbReference>
<dbReference type="InterPro" id="IPR050109">
    <property type="entry name" value="HTH-type_TetR-like_transc_reg"/>
</dbReference>
<sequence length="182" mass="19179">MPRPPSPMRRHILDAALRLFAERGFKGTSLQDIAAEANCSKASLLYHFAGKDAILTELLTPPAESLAAMGGELAALSGEQAVVPAVTAYVGLAMRFRLEIKIIFAELPDMLGHPALAVIPQDVDRLAHALAGRSKEAPALVRAQMVIGGVAVTVASDVAADPETMRAELVRGALRTLGHPDS</sequence>
<dbReference type="InterPro" id="IPR009057">
    <property type="entry name" value="Homeodomain-like_sf"/>
</dbReference>
<dbReference type="PANTHER" id="PTHR30055">
    <property type="entry name" value="HTH-TYPE TRANSCRIPTIONAL REGULATOR RUTR"/>
    <property type="match status" value="1"/>
</dbReference>
<dbReference type="KEGG" id="snk:CP967_05675"/>